<protein>
    <recommendedName>
        <fullName evidence="9">Lipid A biosynthesis acyltransferase</fullName>
    </recommendedName>
</protein>
<keyword evidence="4" id="KW-0808">Transferase</keyword>
<keyword evidence="6" id="KW-0012">Acyltransferase</keyword>
<dbReference type="PANTHER" id="PTHR30606:SF9">
    <property type="entry name" value="LIPID A BIOSYNTHESIS LAUROYLTRANSFERASE"/>
    <property type="match status" value="1"/>
</dbReference>
<evidence type="ECO:0000256" key="1">
    <source>
        <dbReference type="ARBA" id="ARBA00004533"/>
    </source>
</evidence>
<sequence length="283" mass="32249">MQVVITFWRAACALPLAWHKILGQVCGSLLLLFANKRRKIAQANIQVCLPLLSLAEQRKLLHKNFISLGHSLFQTGVAWFWSDARIEKDVAYKITGLDLLKNHDQSKGNLILFKHSQHLELDARLLGMNIDAFGVARSHNSSTMDVLQTTGRLSSIKGTADKNNPRQFVKWLKEGKNVLYAIDQDYGWSNSVELTFFNNPAATITTTRKIIDMTQCNLLFMNSFYKEQELNLELEILSSEGFNANALAQKINDVIEKSITLEPAEYLWSHRRFKSTLGKQFYN</sequence>
<gene>
    <name evidence="7" type="ORF">ABR63_07505</name>
</gene>
<dbReference type="GO" id="GO:0016746">
    <property type="term" value="F:acyltransferase activity"/>
    <property type="evidence" value="ECO:0007669"/>
    <property type="project" value="UniProtKB-KW"/>
</dbReference>
<keyword evidence="5" id="KW-0472">Membrane</keyword>
<dbReference type="EMBL" id="LIAV01000106">
    <property type="protein sequence ID" value="KRO40481.1"/>
    <property type="molecule type" value="Genomic_DNA"/>
</dbReference>
<dbReference type="PANTHER" id="PTHR30606">
    <property type="entry name" value="LIPID A BIOSYNTHESIS LAUROYL ACYLTRANSFERASE"/>
    <property type="match status" value="1"/>
</dbReference>
<organism evidence="7 8">
    <name type="scientific">SAR86 cluster bacterium BACL1 MAG-120920-bin57</name>
    <dbReference type="NCBI Taxonomy" id="1655571"/>
    <lineage>
        <taxon>Bacteria</taxon>
        <taxon>Pseudomonadati</taxon>
        <taxon>Pseudomonadota</taxon>
        <taxon>Gammaproteobacteria</taxon>
        <taxon>SAR86 cluster</taxon>
    </lineage>
</organism>
<evidence type="ECO:0008006" key="9">
    <source>
        <dbReference type="Google" id="ProtNLM"/>
    </source>
</evidence>
<dbReference type="CDD" id="cd07984">
    <property type="entry name" value="LPLAT_LABLAT-like"/>
    <property type="match status" value="1"/>
</dbReference>
<accession>A0A0R2PRF6</accession>
<evidence type="ECO:0000256" key="5">
    <source>
        <dbReference type="ARBA" id="ARBA00023136"/>
    </source>
</evidence>
<comment type="caution">
    <text evidence="7">The sequence shown here is derived from an EMBL/GenBank/DDBJ whole genome shotgun (WGS) entry which is preliminary data.</text>
</comment>
<dbReference type="GO" id="GO:0009247">
    <property type="term" value="P:glycolipid biosynthetic process"/>
    <property type="evidence" value="ECO:0007669"/>
    <property type="project" value="UniProtKB-ARBA"/>
</dbReference>
<reference evidence="8" key="1">
    <citation type="submission" date="2015-10" db="EMBL/GenBank/DDBJ databases">
        <title>Metagenome-Assembled Genomes uncover a global brackish microbiome.</title>
        <authorList>
            <person name="Hugerth L.W."/>
            <person name="Larsson J."/>
            <person name="Alneberg J."/>
            <person name="Lindh M.V."/>
            <person name="Legrand C."/>
            <person name="Pinhassi J."/>
            <person name="Andersson A."/>
        </authorList>
    </citation>
    <scope>NUCLEOTIDE SEQUENCE [LARGE SCALE GENOMIC DNA]</scope>
</reference>
<evidence type="ECO:0000256" key="6">
    <source>
        <dbReference type="ARBA" id="ARBA00023315"/>
    </source>
</evidence>
<keyword evidence="3" id="KW-0997">Cell inner membrane</keyword>
<dbReference type="Pfam" id="PF03279">
    <property type="entry name" value="Lip_A_acyltrans"/>
    <property type="match status" value="1"/>
</dbReference>
<proteinExistence type="predicted"/>
<evidence type="ECO:0000313" key="7">
    <source>
        <dbReference type="EMBL" id="KRO40481.1"/>
    </source>
</evidence>
<dbReference type="GO" id="GO:0005886">
    <property type="term" value="C:plasma membrane"/>
    <property type="evidence" value="ECO:0007669"/>
    <property type="project" value="UniProtKB-SubCell"/>
</dbReference>
<name>A0A0R2PRF6_9GAMM</name>
<dbReference type="Proteomes" id="UP000050874">
    <property type="component" value="Unassembled WGS sequence"/>
</dbReference>
<comment type="subcellular location">
    <subcellularLocation>
        <location evidence="1">Cell inner membrane</location>
    </subcellularLocation>
</comment>
<evidence type="ECO:0000256" key="4">
    <source>
        <dbReference type="ARBA" id="ARBA00022679"/>
    </source>
</evidence>
<evidence type="ECO:0000313" key="8">
    <source>
        <dbReference type="Proteomes" id="UP000050874"/>
    </source>
</evidence>
<evidence type="ECO:0000256" key="3">
    <source>
        <dbReference type="ARBA" id="ARBA00022519"/>
    </source>
</evidence>
<keyword evidence="2" id="KW-1003">Cell membrane</keyword>
<dbReference type="AlphaFoldDB" id="A0A0R2PRF6"/>
<dbReference type="InterPro" id="IPR004960">
    <property type="entry name" value="LipA_acyltrans"/>
</dbReference>
<evidence type="ECO:0000256" key="2">
    <source>
        <dbReference type="ARBA" id="ARBA00022475"/>
    </source>
</evidence>